<dbReference type="EMBL" id="JAAIUW010000008">
    <property type="protein sequence ID" value="KAF7821747.1"/>
    <property type="molecule type" value="Genomic_DNA"/>
</dbReference>
<dbReference type="Proteomes" id="UP000634136">
    <property type="component" value="Unassembled WGS sequence"/>
</dbReference>
<reference evidence="1" key="1">
    <citation type="submission" date="2020-09" db="EMBL/GenBank/DDBJ databases">
        <title>Genome-Enabled Discovery of Anthraquinone Biosynthesis in Senna tora.</title>
        <authorList>
            <person name="Kang S.-H."/>
            <person name="Pandey R.P."/>
            <person name="Lee C.-M."/>
            <person name="Sim J.-S."/>
            <person name="Jeong J.-T."/>
            <person name="Choi B.-S."/>
            <person name="Jung M."/>
            <person name="Ginzburg D."/>
            <person name="Zhao K."/>
            <person name="Won S.Y."/>
            <person name="Oh T.-J."/>
            <person name="Yu Y."/>
            <person name="Kim N.-H."/>
            <person name="Lee O.R."/>
            <person name="Lee T.-H."/>
            <person name="Bashyal P."/>
            <person name="Kim T.-S."/>
            <person name="Lee W.-H."/>
            <person name="Kawkins C."/>
            <person name="Kim C.-K."/>
            <person name="Kim J.S."/>
            <person name="Ahn B.O."/>
            <person name="Rhee S.Y."/>
            <person name="Sohng J.K."/>
        </authorList>
    </citation>
    <scope>NUCLEOTIDE SEQUENCE</scope>
    <source>
        <tissue evidence="1">Leaf</tissue>
    </source>
</reference>
<name>A0A834TIA7_9FABA</name>
<evidence type="ECO:0000313" key="1">
    <source>
        <dbReference type="EMBL" id="KAF7821747.1"/>
    </source>
</evidence>
<comment type="caution">
    <text evidence="1">The sequence shown here is derived from an EMBL/GenBank/DDBJ whole genome shotgun (WGS) entry which is preliminary data.</text>
</comment>
<dbReference type="AlphaFoldDB" id="A0A834TIA7"/>
<evidence type="ECO:0000313" key="2">
    <source>
        <dbReference type="Proteomes" id="UP000634136"/>
    </source>
</evidence>
<keyword evidence="2" id="KW-1185">Reference proteome</keyword>
<sequence length="286" mass="31965">MSPICVTLSRLGLLPGHNDKQRPRRPFWDEPIKSPLGDIFLPFDGGRDREKCRPVVCHLDFGRDEGVVAGLKTTHTNIKETLCWNKWSQVWKPLQMQSLQLNNPEHSHSPGLLQVVVREKPRLDLHSESEKVILGCRLTKSVIIWDPRSVANHFAHSISEKQFESLISIPFDNSTNKVKDVQEKEHSVSEEIIVATKSETMHASEKAIEDSCADKPPSFPPSSLPFSPLSEDGIEIDGRRLAQQYPSSSIVTKNTRENGLVTDAPKVVATLGSRGCNHILLTQSQS</sequence>
<gene>
    <name evidence="1" type="ORF">G2W53_027202</name>
</gene>
<proteinExistence type="predicted"/>
<protein>
    <submittedName>
        <fullName evidence="1">Uncharacterized protein</fullName>
    </submittedName>
</protein>
<organism evidence="1 2">
    <name type="scientific">Senna tora</name>
    <dbReference type="NCBI Taxonomy" id="362788"/>
    <lineage>
        <taxon>Eukaryota</taxon>
        <taxon>Viridiplantae</taxon>
        <taxon>Streptophyta</taxon>
        <taxon>Embryophyta</taxon>
        <taxon>Tracheophyta</taxon>
        <taxon>Spermatophyta</taxon>
        <taxon>Magnoliopsida</taxon>
        <taxon>eudicotyledons</taxon>
        <taxon>Gunneridae</taxon>
        <taxon>Pentapetalae</taxon>
        <taxon>rosids</taxon>
        <taxon>fabids</taxon>
        <taxon>Fabales</taxon>
        <taxon>Fabaceae</taxon>
        <taxon>Caesalpinioideae</taxon>
        <taxon>Cassia clade</taxon>
        <taxon>Senna</taxon>
    </lineage>
</organism>
<accession>A0A834TIA7</accession>